<dbReference type="SUPFAM" id="SSF81324">
    <property type="entry name" value="Voltage-gated potassium channels"/>
    <property type="match status" value="1"/>
</dbReference>
<dbReference type="Ensembl" id="ENSCUST00005019188.1">
    <property type="protein sequence ID" value="ENSCUSP00005018493.1"/>
    <property type="gene ID" value="ENSCUSG00005011871.1"/>
</dbReference>
<keyword evidence="10 16" id="KW-0406">Ion transport</keyword>
<dbReference type="InterPro" id="IPR003274">
    <property type="entry name" value="K_chnl_inward-rec_Kir3.1"/>
</dbReference>
<evidence type="ECO:0000256" key="14">
    <source>
        <dbReference type="ARBA" id="ARBA00032145"/>
    </source>
</evidence>
<feature type="compositionally biased region" description="Low complexity" evidence="17">
    <location>
        <begin position="164"/>
        <end position="179"/>
    </location>
</feature>
<evidence type="ECO:0000256" key="3">
    <source>
        <dbReference type="ARBA" id="ARBA00015495"/>
    </source>
</evidence>
<reference evidence="21" key="2">
    <citation type="submission" date="2025-08" db="UniProtKB">
        <authorList>
            <consortium name="Ensembl"/>
        </authorList>
    </citation>
    <scope>IDENTIFICATION</scope>
</reference>
<dbReference type="Gene3D" id="2.60.40.1400">
    <property type="entry name" value="G protein-activated inward rectifier potassium channel 1"/>
    <property type="match status" value="1"/>
</dbReference>
<dbReference type="FunFam" id="1.10.287.70:FF:000019">
    <property type="entry name" value="G protein-activated inward rectifier potassium channel 1"/>
    <property type="match status" value="1"/>
</dbReference>
<dbReference type="PANTHER" id="PTHR11767">
    <property type="entry name" value="INWARD RECTIFIER POTASSIUM CHANNEL"/>
    <property type="match status" value="1"/>
</dbReference>
<evidence type="ECO:0000256" key="2">
    <source>
        <dbReference type="ARBA" id="ARBA00009002"/>
    </source>
</evidence>
<evidence type="ECO:0000256" key="16">
    <source>
        <dbReference type="RuleBase" id="RU003822"/>
    </source>
</evidence>
<dbReference type="AlphaFoldDB" id="A0A8C3USW0"/>
<keyword evidence="12 16" id="KW-0407">Ion channel</keyword>
<dbReference type="InterPro" id="IPR013518">
    <property type="entry name" value="K_chnl_inward-rec_Kir_cyto"/>
</dbReference>
<feature type="compositionally biased region" description="Polar residues" evidence="17">
    <location>
        <begin position="602"/>
        <end position="611"/>
    </location>
</feature>
<dbReference type="GO" id="GO:0034702">
    <property type="term" value="C:monoatomic ion channel complex"/>
    <property type="evidence" value="ECO:0007669"/>
    <property type="project" value="UniProtKB-KW"/>
</dbReference>
<dbReference type="FunFam" id="2.60.40.1400:FF:000006">
    <property type="entry name" value="G protein-activated inward rectifier potassium channel 1"/>
    <property type="match status" value="1"/>
</dbReference>
<dbReference type="Pfam" id="PF17655">
    <property type="entry name" value="IRK_C"/>
    <property type="match status" value="1"/>
</dbReference>
<feature type="transmembrane region" description="Helical" evidence="18">
    <location>
        <begin position="267"/>
        <end position="288"/>
    </location>
</feature>
<sequence length="678" mass="74438">MAHGKEPPGFIPRARRCAASAPRPRTSGARGARPEPPAGPAPAHLSSTQPSLAHPVSARLSQPSPALPPPTHPGSPTPNPSQLSPPQPSPSPALPAPAQPNSPQPIPALSAPTQPGSPRRLCGPAAVCALWPPLLRWFPSPAGDRQRWHRRSGSAGIPALPESRGLAARPAAAARRQRGALALRPRRIPGAPAEPLGTGGMSAVRRKFGDEYQAVGLARCSARRERQRFVDKNGRCNVQHGNLGGESSRYLSDFFTTLVDLKWRWNLLIFLLTYTVAWLVMASMWWGIAYLRGDLHQAHGDAYSPCVANVYNFPSAFLFFVETEATIGYGHRYITERCPEGIVLFLFQSLLGSVVDAFLIGCMFIKMSQPKKRAETLMFSRAAVISQRDAKLCLMFRVGNLRNSHMVSAQIRCKLIKSRQTPEGEFLPLDQCELDVGFGTGADQLFLVSPLTICHEINSESPFFSLSQRSLRSEQFEIVVILEGIVETTGMTCQARTSYTEDEVLWGHRFLPVMSLEDGFFRVDYSQFHATFEVPTPPYSVKEQEENLSQSSLLNSPFDKKTRREQLCPLDCADAAGEKNKLPAKLQKISSRKEGPARALGMSSSNTEKTLSTGDLLEIQEISPTSDDEDTDNRMQLKALKINAKALTQSTSELELQKDFPGMGALEVKLEDNFPAKL</sequence>
<organism evidence="21 22">
    <name type="scientific">Catharus ustulatus</name>
    <name type="common">Russet-backed thrush</name>
    <name type="synonym">Hylocichla ustulatus</name>
    <dbReference type="NCBI Taxonomy" id="91951"/>
    <lineage>
        <taxon>Eukaryota</taxon>
        <taxon>Metazoa</taxon>
        <taxon>Chordata</taxon>
        <taxon>Craniata</taxon>
        <taxon>Vertebrata</taxon>
        <taxon>Euteleostomi</taxon>
        <taxon>Archelosauria</taxon>
        <taxon>Archosauria</taxon>
        <taxon>Dinosauria</taxon>
        <taxon>Saurischia</taxon>
        <taxon>Theropoda</taxon>
        <taxon>Coelurosauria</taxon>
        <taxon>Aves</taxon>
        <taxon>Neognathae</taxon>
        <taxon>Neoaves</taxon>
        <taxon>Telluraves</taxon>
        <taxon>Australaves</taxon>
        <taxon>Passeriformes</taxon>
        <taxon>Turdidae</taxon>
        <taxon>Catharus</taxon>
    </lineage>
</organism>
<keyword evidence="11 18" id="KW-0472">Membrane</keyword>
<evidence type="ECO:0000313" key="21">
    <source>
        <dbReference type="Ensembl" id="ENSCUSP00005018493.1"/>
    </source>
</evidence>
<dbReference type="InterPro" id="IPR041647">
    <property type="entry name" value="IRK_C"/>
</dbReference>
<feature type="transmembrane region" description="Helical" evidence="18">
    <location>
        <begin position="342"/>
        <end position="365"/>
    </location>
</feature>
<evidence type="ECO:0000256" key="6">
    <source>
        <dbReference type="ARBA" id="ARBA00022692"/>
    </source>
</evidence>
<evidence type="ECO:0000256" key="18">
    <source>
        <dbReference type="SAM" id="Phobius"/>
    </source>
</evidence>
<feature type="compositionally biased region" description="Pro residues" evidence="17">
    <location>
        <begin position="65"/>
        <end position="106"/>
    </location>
</feature>
<dbReference type="InterPro" id="IPR040445">
    <property type="entry name" value="Kir_TM"/>
</dbReference>
<dbReference type="GO" id="GO:0034765">
    <property type="term" value="P:regulation of monoatomic ion transmembrane transport"/>
    <property type="evidence" value="ECO:0007669"/>
    <property type="project" value="TreeGrafter"/>
</dbReference>
<name>A0A8C3USW0_CATUS</name>
<feature type="region of interest" description="Disordered" evidence="17">
    <location>
        <begin position="1"/>
        <end position="119"/>
    </location>
</feature>
<evidence type="ECO:0000256" key="12">
    <source>
        <dbReference type="ARBA" id="ARBA00023303"/>
    </source>
</evidence>
<evidence type="ECO:0000256" key="7">
    <source>
        <dbReference type="ARBA" id="ARBA00022882"/>
    </source>
</evidence>
<dbReference type="SUPFAM" id="SSF81296">
    <property type="entry name" value="E set domains"/>
    <property type="match status" value="1"/>
</dbReference>
<keyword evidence="8 16" id="KW-0630">Potassium</keyword>
<keyword evidence="4 16" id="KW-0813">Transport</keyword>
<feature type="region of interest" description="Disordered" evidence="17">
    <location>
        <begin position="142"/>
        <end position="179"/>
    </location>
</feature>
<evidence type="ECO:0000259" key="19">
    <source>
        <dbReference type="Pfam" id="PF01007"/>
    </source>
</evidence>
<evidence type="ECO:0000256" key="10">
    <source>
        <dbReference type="ARBA" id="ARBA00023065"/>
    </source>
</evidence>
<feature type="domain" description="Potassium channel inwardly rectifying transmembrane" evidence="19">
    <location>
        <begin position="230"/>
        <end position="370"/>
    </location>
</feature>
<dbReference type="GO" id="GO:1990573">
    <property type="term" value="P:potassium ion import across plasma membrane"/>
    <property type="evidence" value="ECO:0007669"/>
    <property type="project" value="TreeGrafter"/>
</dbReference>
<reference evidence="21" key="3">
    <citation type="submission" date="2025-09" db="UniProtKB">
        <authorList>
            <consortium name="Ensembl"/>
        </authorList>
    </citation>
    <scope>IDENTIFICATION</scope>
</reference>
<evidence type="ECO:0000256" key="11">
    <source>
        <dbReference type="ARBA" id="ARBA00023136"/>
    </source>
</evidence>
<feature type="compositionally biased region" description="Low complexity" evidence="17">
    <location>
        <begin position="17"/>
        <end position="31"/>
    </location>
</feature>
<comment type="similarity">
    <text evidence="2">Belongs to the inward rectifier-type potassium channel (TC 1.A.2.1) family. KCNJ3 subfamily.</text>
</comment>
<evidence type="ECO:0000256" key="1">
    <source>
        <dbReference type="ARBA" id="ARBA00004141"/>
    </source>
</evidence>
<evidence type="ECO:0000256" key="5">
    <source>
        <dbReference type="ARBA" id="ARBA00022538"/>
    </source>
</evidence>
<dbReference type="PRINTS" id="PR01320">
    <property type="entry name" value="KIRCHANNEL"/>
</dbReference>
<dbReference type="Pfam" id="PF01007">
    <property type="entry name" value="IRK"/>
    <property type="match status" value="1"/>
</dbReference>
<dbReference type="PANTHER" id="PTHR11767:SF99">
    <property type="entry name" value="G PROTEIN-ACTIVATED INWARD RECTIFIER POTASSIUM CHANNEL 1"/>
    <property type="match status" value="1"/>
</dbReference>
<dbReference type="Proteomes" id="UP000694563">
    <property type="component" value="Chromosome 23"/>
</dbReference>
<gene>
    <name evidence="21" type="primary">LOC117006617</name>
</gene>
<evidence type="ECO:0000313" key="22">
    <source>
        <dbReference type="Proteomes" id="UP000694563"/>
    </source>
</evidence>
<evidence type="ECO:0000256" key="15">
    <source>
        <dbReference type="ARBA" id="ARBA00034430"/>
    </source>
</evidence>
<keyword evidence="6 16" id="KW-0812">Transmembrane</keyword>
<proteinExistence type="inferred from homology"/>
<comment type="subcellular location">
    <subcellularLocation>
        <location evidence="1 16">Membrane</location>
        <topology evidence="1 16">Multi-pass membrane protein</topology>
    </subcellularLocation>
</comment>
<accession>A0A8C3USW0</accession>
<dbReference type="GO" id="GO:0005886">
    <property type="term" value="C:plasma membrane"/>
    <property type="evidence" value="ECO:0007669"/>
    <property type="project" value="TreeGrafter"/>
</dbReference>
<dbReference type="PRINTS" id="PR01327">
    <property type="entry name" value="KIR31CHANNEL"/>
</dbReference>
<reference evidence="21" key="1">
    <citation type="submission" date="2020-10" db="EMBL/GenBank/DDBJ databases">
        <title>Catharus ustulatus (Swainson's thrush) genome, bCatUst1, primary haplotype v2.</title>
        <authorList>
            <person name="Delmore K."/>
            <person name="Vafadar M."/>
            <person name="Formenti G."/>
            <person name="Chow W."/>
            <person name="Pelan S."/>
            <person name="Howe K."/>
            <person name="Rhie A."/>
            <person name="Mountcastle J."/>
            <person name="Haase B."/>
            <person name="Fedrigo O."/>
            <person name="Jarvis E.D."/>
        </authorList>
    </citation>
    <scope>NUCLEOTIDE SEQUENCE [LARGE SCALE GENOMIC DNA]</scope>
</reference>
<keyword evidence="5 16" id="KW-0633">Potassium transport</keyword>
<evidence type="ECO:0000256" key="9">
    <source>
        <dbReference type="ARBA" id="ARBA00022989"/>
    </source>
</evidence>
<evidence type="ECO:0000259" key="20">
    <source>
        <dbReference type="Pfam" id="PF17655"/>
    </source>
</evidence>
<feature type="domain" description="Inward rectifier potassium channel C-terminal" evidence="20">
    <location>
        <begin position="377"/>
        <end position="547"/>
    </location>
</feature>
<keyword evidence="9 18" id="KW-1133">Transmembrane helix</keyword>
<keyword evidence="22" id="KW-1185">Reference proteome</keyword>
<keyword evidence="7 16" id="KW-0851">Voltage-gated channel</keyword>
<evidence type="ECO:0000256" key="17">
    <source>
        <dbReference type="SAM" id="MobiDB-lite"/>
    </source>
</evidence>
<dbReference type="GO" id="GO:0015467">
    <property type="term" value="F:G-protein activated inward rectifier potassium channel activity"/>
    <property type="evidence" value="ECO:0007669"/>
    <property type="project" value="InterPro"/>
</dbReference>
<evidence type="ECO:0000256" key="13">
    <source>
        <dbReference type="ARBA" id="ARBA00031390"/>
    </source>
</evidence>
<protein>
    <recommendedName>
        <fullName evidence="3">G protein-activated inward rectifier potassium channel 1</fullName>
    </recommendedName>
    <alternativeName>
        <fullName evidence="14">Inward rectifier K(+) channel Kir3.1</fullName>
    </alternativeName>
    <alternativeName>
        <fullName evidence="13">Potassium channel, inwardly rectifying subfamily J member 3</fullName>
    </alternativeName>
</protein>
<dbReference type="Gene3D" id="1.10.287.70">
    <property type="match status" value="1"/>
</dbReference>
<evidence type="ECO:0000256" key="8">
    <source>
        <dbReference type="ARBA" id="ARBA00022958"/>
    </source>
</evidence>
<feature type="region of interest" description="Disordered" evidence="17">
    <location>
        <begin position="589"/>
        <end position="611"/>
    </location>
</feature>
<evidence type="ECO:0000256" key="4">
    <source>
        <dbReference type="ARBA" id="ARBA00022448"/>
    </source>
</evidence>
<dbReference type="InterPro" id="IPR016449">
    <property type="entry name" value="K_chnl_inward-rec_Kir"/>
</dbReference>
<dbReference type="InterPro" id="IPR014756">
    <property type="entry name" value="Ig_E-set"/>
</dbReference>
<comment type="catalytic activity">
    <reaction evidence="15">
        <text>K(+)(in) = K(+)(out)</text>
        <dbReference type="Rhea" id="RHEA:29463"/>
        <dbReference type="ChEBI" id="CHEBI:29103"/>
    </reaction>
</comment>